<feature type="domain" description="UvrD-like helicase C-terminal" evidence="14">
    <location>
        <begin position="345"/>
        <end position="652"/>
    </location>
</feature>
<evidence type="ECO:0000313" key="16">
    <source>
        <dbReference type="Proteomes" id="UP000057737"/>
    </source>
</evidence>
<evidence type="ECO:0000259" key="14">
    <source>
        <dbReference type="PROSITE" id="PS51217"/>
    </source>
</evidence>
<keyword evidence="2 12" id="KW-0547">Nucleotide-binding</keyword>
<dbReference type="GO" id="GO:0005829">
    <property type="term" value="C:cytosol"/>
    <property type="evidence" value="ECO:0007669"/>
    <property type="project" value="TreeGrafter"/>
</dbReference>
<dbReference type="CDD" id="cd17932">
    <property type="entry name" value="DEXQc_UvrD"/>
    <property type="match status" value="1"/>
</dbReference>
<comment type="catalytic activity">
    <reaction evidence="8">
        <text>Couples ATP hydrolysis with the unwinding of duplex DNA by translocating in the 3'-5' direction.</text>
        <dbReference type="EC" id="5.6.2.4"/>
    </reaction>
</comment>
<keyword evidence="4 12" id="KW-0347">Helicase</keyword>
<dbReference type="PROSITE" id="PS51217">
    <property type="entry name" value="UVRD_HELICASE_CTER"/>
    <property type="match status" value="1"/>
</dbReference>
<keyword evidence="5 12" id="KW-0067">ATP-binding</keyword>
<dbReference type="GO" id="GO:0000725">
    <property type="term" value="P:recombinational repair"/>
    <property type="evidence" value="ECO:0007669"/>
    <property type="project" value="TreeGrafter"/>
</dbReference>
<evidence type="ECO:0000313" key="15">
    <source>
        <dbReference type="EMBL" id="KWV58243.1"/>
    </source>
</evidence>
<keyword evidence="6" id="KW-0238">DNA-binding</keyword>
<dbReference type="SUPFAM" id="SSF52540">
    <property type="entry name" value="P-loop containing nucleoside triphosphate hydrolases"/>
    <property type="match status" value="1"/>
</dbReference>
<evidence type="ECO:0000256" key="8">
    <source>
        <dbReference type="ARBA" id="ARBA00034617"/>
    </source>
</evidence>
<keyword evidence="3 12" id="KW-0378">Hydrolase</keyword>
<comment type="similarity">
    <text evidence="1">Belongs to the helicase family. UvrD subfamily.</text>
</comment>
<dbReference type="EMBL" id="LNCU01000039">
    <property type="protein sequence ID" value="KWV58243.1"/>
    <property type="molecule type" value="Genomic_DNA"/>
</dbReference>
<comment type="catalytic activity">
    <reaction evidence="11">
        <text>ATP + H2O = ADP + phosphate + H(+)</text>
        <dbReference type="Rhea" id="RHEA:13065"/>
        <dbReference type="ChEBI" id="CHEBI:15377"/>
        <dbReference type="ChEBI" id="CHEBI:15378"/>
        <dbReference type="ChEBI" id="CHEBI:30616"/>
        <dbReference type="ChEBI" id="CHEBI:43474"/>
        <dbReference type="ChEBI" id="CHEBI:456216"/>
        <dbReference type="EC" id="5.6.2.4"/>
    </reaction>
</comment>
<keyword evidence="16" id="KW-1185">Reference proteome</keyword>
<dbReference type="Proteomes" id="UP000057737">
    <property type="component" value="Unassembled WGS sequence"/>
</dbReference>
<evidence type="ECO:0000256" key="3">
    <source>
        <dbReference type="ARBA" id="ARBA00022801"/>
    </source>
</evidence>
<proteinExistence type="inferred from homology"/>
<organism evidence="15 16">
    <name type="scientific">Bradyrhizobium macuxiense</name>
    <dbReference type="NCBI Taxonomy" id="1755647"/>
    <lineage>
        <taxon>Bacteria</taxon>
        <taxon>Pseudomonadati</taxon>
        <taxon>Pseudomonadota</taxon>
        <taxon>Alphaproteobacteria</taxon>
        <taxon>Hyphomicrobiales</taxon>
        <taxon>Nitrobacteraceae</taxon>
        <taxon>Bradyrhizobium</taxon>
    </lineage>
</organism>
<evidence type="ECO:0000256" key="6">
    <source>
        <dbReference type="ARBA" id="ARBA00023125"/>
    </source>
</evidence>
<dbReference type="GO" id="GO:0005524">
    <property type="term" value="F:ATP binding"/>
    <property type="evidence" value="ECO:0007669"/>
    <property type="project" value="UniProtKB-UniRule"/>
</dbReference>
<dbReference type="Pfam" id="PF00580">
    <property type="entry name" value="UvrD-helicase"/>
    <property type="match status" value="1"/>
</dbReference>
<feature type="domain" description="UvrD-like helicase ATP-binding" evidence="13">
    <location>
        <begin position="6"/>
        <end position="337"/>
    </location>
</feature>
<keyword evidence="7" id="KW-0413">Isomerase</keyword>
<dbReference type="AlphaFoldDB" id="A0A109K042"/>
<evidence type="ECO:0000256" key="5">
    <source>
        <dbReference type="ARBA" id="ARBA00022840"/>
    </source>
</evidence>
<dbReference type="Gene3D" id="1.10.10.160">
    <property type="match status" value="1"/>
</dbReference>
<dbReference type="GO" id="GO:0043138">
    <property type="term" value="F:3'-5' DNA helicase activity"/>
    <property type="evidence" value="ECO:0007669"/>
    <property type="project" value="UniProtKB-EC"/>
</dbReference>
<evidence type="ECO:0000256" key="7">
    <source>
        <dbReference type="ARBA" id="ARBA00023235"/>
    </source>
</evidence>
<dbReference type="EC" id="5.6.2.4" evidence="9"/>
<evidence type="ECO:0000256" key="12">
    <source>
        <dbReference type="PROSITE-ProRule" id="PRU00560"/>
    </source>
</evidence>
<dbReference type="PROSITE" id="PS51198">
    <property type="entry name" value="UVRD_HELICASE_ATP_BIND"/>
    <property type="match status" value="1"/>
</dbReference>
<name>A0A109K042_9BRAD</name>
<dbReference type="InterPro" id="IPR000212">
    <property type="entry name" value="DNA_helicase_UvrD/REP"/>
</dbReference>
<dbReference type="GO" id="GO:0033202">
    <property type="term" value="C:DNA helicase complex"/>
    <property type="evidence" value="ECO:0007669"/>
    <property type="project" value="TreeGrafter"/>
</dbReference>
<evidence type="ECO:0000259" key="13">
    <source>
        <dbReference type="PROSITE" id="PS51198"/>
    </source>
</evidence>
<gene>
    <name evidence="15" type="ORF">AS156_36215</name>
</gene>
<dbReference type="InterPro" id="IPR013986">
    <property type="entry name" value="DExx_box_DNA_helicase_dom_sf"/>
</dbReference>
<evidence type="ECO:0000256" key="4">
    <source>
        <dbReference type="ARBA" id="ARBA00022806"/>
    </source>
</evidence>
<evidence type="ECO:0000256" key="10">
    <source>
        <dbReference type="ARBA" id="ARBA00034923"/>
    </source>
</evidence>
<accession>A0A109K042</accession>
<protein>
    <recommendedName>
        <fullName evidence="9">DNA 3'-5' helicase</fullName>
        <ecNumber evidence="9">5.6.2.4</ecNumber>
    </recommendedName>
    <alternativeName>
        <fullName evidence="10">DNA 3'-5' helicase II</fullName>
    </alternativeName>
</protein>
<dbReference type="InterPro" id="IPR027417">
    <property type="entry name" value="P-loop_NTPase"/>
</dbReference>
<evidence type="ECO:0000256" key="1">
    <source>
        <dbReference type="ARBA" id="ARBA00009922"/>
    </source>
</evidence>
<comment type="caution">
    <text evidence="15">The sequence shown here is derived from an EMBL/GenBank/DDBJ whole genome shotgun (WGS) entry which is preliminary data.</text>
</comment>
<dbReference type="PANTHER" id="PTHR11070">
    <property type="entry name" value="UVRD / RECB / PCRA DNA HELICASE FAMILY MEMBER"/>
    <property type="match status" value="1"/>
</dbReference>
<dbReference type="Gene3D" id="3.40.50.300">
    <property type="entry name" value="P-loop containing nucleotide triphosphate hydrolases"/>
    <property type="match status" value="3"/>
</dbReference>
<dbReference type="InterPro" id="IPR014016">
    <property type="entry name" value="UvrD-like_ATP-bd"/>
</dbReference>
<dbReference type="GO" id="GO:0016887">
    <property type="term" value="F:ATP hydrolysis activity"/>
    <property type="evidence" value="ECO:0007669"/>
    <property type="project" value="RHEA"/>
</dbReference>
<evidence type="ECO:0000256" key="11">
    <source>
        <dbReference type="ARBA" id="ARBA00048988"/>
    </source>
</evidence>
<evidence type="ECO:0000256" key="2">
    <source>
        <dbReference type="ARBA" id="ARBA00022741"/>
    </source>
</evidence>
<dbReference type="PANTHER" id="PTHR11070:SF2">
    <property type="entry name" value="ATP-DEPENDENT DNA HELICASE SRS2"/>
    <property type="match status" value="1"/>
</dbReference>
<dbReference type="GO" id="GO:0003677">
    <property type="term" value="F:DNA binding"/>
    <property type="evidence" value="ECO:0007669"/>
    <property type="project" value="UniProtKB-KW"/>
</dbReference>
<dbReference type="InterPro" id="IPR014017">
    <property type="entry name" value="DNA_helicase_UvrD-like_C"/>
</dbReference>
<sequence length="777" mass="85978">MGREGGLNDGQVGIVSATVDRSLFVIAGPGSGKTTASALRILKLIYVDGLDPLEIVATTFTRRAAAVLRSRIIEWGENIRARVLRTRRPVPPRFERLDFNQLRVGTIDSIAQDLLNEFRAAGAPRPTPVDTHVFAALMMAEGVRPTAAARSRRLCAFLESLGFNTYGGLLGLGGRAAALVEIRERLINDRVDRAALLAGAGRGAGDVSVGLSRALEAIETFEAVMREREIFDFAGLNEYFLEALGSGRMNDFLATVRFVLVDEYQDTNYLQESIYFALAAAARDNGGSICVVGDDDQSLYRFRGATVELFAGFRGRARDRVRIEATEIALNLNYRSTRNIVSLVDSFVRSDVIFQQARVIGKPALLHGAANEGELPLVGMFEDGKQLLAQEVANLIGRLVNGGRIRIADAEGRRHAIALDAERGSAGDIAILFDSTSEYRASGTERFPRLLRDELEALDPPIGVFNPRGQPLKKQAAVRRLLGLALLCLDPNGSILGSQRIGDPVLRELRGWRDDADAFLVSGPANLRRFVDSWQRRRATRPLRGNTNVSLSDLLYKLVTWIPAFQDDVEHLAWLEAIMRAVSAASLLRGFRGELIFAPGSLTDELATRSVADAIWRVFAPIADDVIEVEEDLLETLPRNRVNFMTIHQAKGLEFPVTIVDVGSELGDGRVSKPFKRYPTDPDRVHRMEDFFRPYSQIDLGNRTGQDRAFDDLTRKYFVAFSRAQDLLILVGHSVATTGISRSKKTMQSVATGWRRPSCAPAELWPWRGLSFLRRFR</sequence>
<evidence type="ECO:0000256" key="9">
    <source>
        <dbReference type="ARBA" id="ARBA00034808"/>
    </source>
</evidence>
<reference evidence="15 16" key="1">
    <citation type="submission" date="2015-11" db="EMBL/GenBank/DDBJ databases">
        <title>Draft Genome Sequence of the Strain BR 10303 (Bradyrhizobium sp.) isolated from nodules of Centrolobium paraense.</title>
        <authorList>
            <person name="Zelli J.E."/>
            <person name="Simoes-Araujo J.L."/>
            <person name="Barauna A.C."/>
            <person name="Silva K."/>
        </authorList>
    </citation>
    <scope>NUCLEOTIDE SEQUENCE [LARGE SCALE GENOMIC DNA]</scope>
    <source>
        <strain evidence="15 16">BR 10303</strain>
    </source>
</reference>
<feature type="binding site" evidence="12">
    <location>
        <begin position="27"/>
        <end position="34"/>
    </location>
    <ligand>
        <name>ATP</name>
        <dbReference type="ChEBI" id="CHEBI:30616"/>
    </ligand>
</feature>